<proteinExistence type="predicted"/>
<dbReference type="Gene3D" id="1.10.10.10">
    <property type="entry name" value="Winged helix-like DNA-binding domain superfamily/Winged helix DNA-binding domain"/>
    <property type="match status" value="1"/>
</dbReference>
<comment type="caution">
    <text evidence="2">The sequence shown here is derived from an EMBL/GenBank/DDBJ whole genome shotgun (WGS) entry which is preliminary data.</text>
</comment>
<dbReference type="Pfam" id="PF01037">
    <property type="entry name" value="AsnC_trans_reg"/>
    <property type="match status" value="1"/>
</dbReference>
<dbReference type="Proteomes" id="UP000824221">
    <property type="component" value="Unassembled WGS sequence"/>
</dbReference>
<dbReference type="AlphaFoldDB" id="A0A9D2H250"/>
<dbReference type="InterPro" id="IPR019888">
    <property type="entry name" value="Tscrpt_reg_AsnC-like"/>
</dbReference>
<reference evidence="2" key="1">
    <citation type="journal article" date="2021" name="PeerJ">
        <title>Extensive microbial diversity within the chicken gut microbiome revealed by metagenomics and culture.</title>
        <authorList>
            <person name="Gilroy R."/>
            <person name="Ravi A."/>
            <person name="Getino M."/>
            <person name="Pursley I."/>
            <person name="Horton D.L."/>
            <person name="Alikhan N.F."/>
            <person name="Baker D."/>
            <person name="Gharbi K."/>
            <person name="Hall N."/>
            <person name="Watson M."/>
            <person name="Adriaenssens E.M."/>
            <person name="Foster-Nyarko E."/>
            <person name="Jarju S."/>
            <person name="Secka A."/>
            <person name="Antonio M."/>
            <person name="Oren A."/>
            <person name="Chaudhuri R.R."/>
            <person name="La Ragione R."/>
            <person name="Hildebrand F."/>
            <person name="Pallen M.J."/>
        </authorList>
    </citation>
    <scope>NUCLEOTIDE SEQUENCE</scope>
    <source>
        <strain evidence="2">CHK156-179</strain>
    </source>
</reference>
<evidence type="ECO:0000313" key="2">
    <source>
        <dbReference type="EMBL" id="HJA03143.1"/>
    </source>
</evidence>
<dbReference type="SMART" id="SM00344">
    <property type="entry name" value="HTH_ASNC"/>
    <property type="match status" value="1"/>
</dbReference>
<evidence type="ECO:0000313" key="3">
    <source>
        <dbReference type="Proteomes" id="UP000824221"/>
    </source>
</evidence>
<sequence length="162" mass="18021">MNKLEREILDVLTADCRCPAEKVAVMVGEEKEQVESAIRAMEQRGTIVKYAALVNLDEEEDECVEALIEVKVTPQSGSGFDGIAEEIAQHDEVKTLYLMSGAYDFLVIVESKSIKGVSRFISECISTFDCVISTATHFILKKYKIEGAMTKKQPRGRLSIQP</sequence>
<evidence type="ECO:0000259" key="1">
    <source>
        <dbReference type="Pfam" id="PF01037"/>
    </source>
</evidence>
<dbReference type="SUPFAM" id="SSF46785">
    <property type="entry name" value="Winged helix' DNA-binding domain"/>
    <property type="match status" value="1"/>
</dbReference>
<accession>A0A9D2H250</accession>
<gene>
    <name evidence="2" type="ORF">H9797_07205</name>
</gene>
<dbReference type="PANTHER" id="PTHR43413">
    <property type="entry name" value="TRANSCRIPTIONAL REGULATOR, ASNC FAMILY"/>
    <property type="match status" value="1"/>
</dbReference>
<dbReference type="InterPro" id="IPR036390">
    <property type="entry name" value="WH_DNA-bd_sf"/>
</dbReference>
<dbReference type="SUPFAM" id="SSF54909">
    <property type="entry name" value="Dimeric alpha+beta barrel"/>
    <property type="match status" value="1"/>
</dbReference>
<dbReference type="InterPro" id="IPR019887">
    <property type="entry name" value="Tscrpt_reg_AsnC/Lrp_C"/>
</dbReference>
<organism evidence="2 3">
    <name type="scientific">Candidatus Gallimonas gallistercoris</name>
    <dbReference type="NCBI Taxonomy" id="2838602"/>
    <lineage>
        <taxon>Bacteria</taxon>
        <taxon>Bacillati</taxon>
        <taxon>Bacillota</taxon>
        <taxon>Clostridia</taxon>
        <taxon>Candidatus Gallimonas</taxon>
    </lineage>
</organism>
<name>A0A9D2H250_9FIRM</name>
<dbReference type="PANTHER" id="PTHR43413:SF7">
    <property type="entry name" value="HTH-TYPE TRANSCRIPTIONAL REGULATOR PTR2"/>
    <property type="match status" value="1"/>
</dbReference>
<protein>
    <submittedName>
        <fullName evidence="2">Lrp/AsnC family transcriptional regulator</fullName>
    </submittedName>
</protein>
<reference evidence="2" key="2">
    <citation type="submission" date="2021-04" db="EMBL/GenBank/DDBJ databases">
        <authorList>
            <person name="Gilroy R."/>
        </authorList>
    </citation>
    <scope>NUCLEOTIDE SEQUENCE</scope>
    <source>
        <strain evidence="2">CHK156-179</strain>
    </source>
</reference>
<dbReference type="InterPro" id="IPR036388">
    <property type="entry name" value="WH-like_DNA-bd_sf"/>
</dbReference>
<dbReference type="Gene3D" id="3.30.70.920">
    <property type="match status" value="1"/>
</dbReference>
<dbReference type="EMBL" id="DXAJ01000105">
    <property type="protein sequence ID" value="HJA03143.1"/>
    <property type="molecule type" value="Genomic_DNA"/>
</dbReference>
<dbReference type="InterPro" id="IPR011008">
    <property type="entry name" value="Dimeric_a/b-barrel"/>
</dbReference>
<feature type="domain" description="Transcription regulator AsnC/Lrp ligand binding" evidence="1">
    <location>
        <begin position="68"/>
        <end position="141"/>
    </location>
</feature>
<dbReference type="InterPro" id="IPR050684">
    <property type="entry name" value="HTH-Siroheme_Decarb"/>
</dbReference>